<accession>A0A017HE02</accession>
<feature type="domain" description="ABC transporter" evidence="3">
    <location>
        <begin position="7"/>
        <end position="235"/>
    </location>
</feature>
<dbReference type="CDD" id="cd03214">
    <property type="entry name" value="ABC_Iron-Siderophores_B12_Hemin"/>
    <property type="match status" value="1"/>
</dbReference>
<dbReference type="RefSeq" id="WP_017928850.1">
    <property type="nucleotide sequence ID" value="NZ_KB822999.1"/>
</dbReference>
<dbReference type="GO" id="GO:0005524">
    <property type="term" value="F:ATP binding"/>
    <property type="evidence" value="ECO:0007669"/>
    <property type="project" value="UniProtKB-KW"/>
</dbReference>
<dbReference type="Proteomes" id="UP000025047">
    <property type="component" value="Unassembled WGS sequence"/>
</dbReference>
<dbReference type="Gene3D" id="3.40.50.300">
    <property type="entry name" value="P-loop containing nucleotide triphosphate hydrolases"/>
    <property type="match status" value="1"/>
</dbReference>
<protein>
    <submittedName>
        <fullName evidence="4">ABC transporter related protein</fullName>
    </submittedName>
</protein>
<dbReference type="AlphaFoldDB" id="A0A017HE02"/>
<dbReference type="PROSITE" id="PS50893">
    <property type="entry name" value="ABC_TRANSPORTER_2"/>
    <property type="match status" value="1"/>
</dbReference>
<organism evidence="4 5">
    <name type="scientific">Limimaricola hongkongensis DSM 17492</name>
    <dbReference type="NCBI Taxonomy" id="1122180"/>
    <lineage>
        <taxon>Bacteria</taxon>
        <taxon>Pseudomonadati</taxon>
        <taxon>Pseudomonadota</taxon>
        <taxon>Alphaproteobacteria</taxon>
        <taxon>Rhodobacterales</taxon>
        <taxon>Paracoccaceae</taxon>
        <taxon>Limimaricola</taxon>
    </lineage>
</organism>
<name>A0A017HE02_9RHOB</name>
<dbReference type="SMART" id="SM00382">
    <property type="entry name" value="AAA"/>
    <property type="match status" value="1"/>
</dbReference>
<dbReference type="InterPro" id="IPR003593">
    <property type="entry name" value="AAA+_ATPase"/>
</dbReference>
<dbReference type="HOGENOM" id="CLU_000604_1_11_5"/>
<gene>
    <name evidence="4" type="ORF">Lokhon_01367</name>
</gene>
<proteinExistence type="predicted"/>
<dbReference type="STRING" id="1122180.Lokhon_01367"/>
<evidence type="ECO:0000313" key="5">
    <source>
        <dbReference type="Proteomes" id="UP000025047"/>
    </source>
</evidence>
<dbReference type="GO" id="GO:0016887">
    <property type="term" value="F:ATP hydrolysis activity"/>
    <property type="evidence" value="ECO:0007669"/>
    <property type="project" value="InterPro"/>
</dbReference>
<keyword evidence="1" id="KW-0547">Nucleotide-binding</keyword>
<keyword evidence="2" id="KW-0067">ATP-binding</keyword>
<evidence type="ECO:0000259" key="3">
    <source>
        <dbReference type="PROSITE" id="PS50893"/>
    </source>
</evidence>
<dbReference type="eggNOG" id="COG1120">
    <property type="taxonomic scope" value="Bacteria"/>
</dbReference>
<dbReference type="PANTHER" id="PTHR42794:SF2">
    <property type="entry name" value="ABC TRANSPORTER ATP-BINDING PROTEIN"/>
    <property type="match status" value="1"/>
</dbReference>
<dbReference type="EMBL" id="APGJ01000004">
    <property type="protein sequence ID" value="EYD72566.1"/>
    <property type="molecule type" value="Genomic_DNA"/>
</dbReference>
<reference evidence="4 5" key="1">
    <citation type="submission" date="2013-03" db="EMBL/GenBank/DDBJ databases">
        <authorList>
            <person name="Fiebig A."/>
            <person name="Goeker M."/>
            <person name="Klenk H.-P.P."/>
        </authorList>
    </citation>
    <scope>NUCLEOTIDE SEQUENCE [LARGE SCALE GENOMIC DNA]</scope>
    <source>
        <strain evidence="4 5">DSM 17492</strain>
    </source>
</reference>
<dbReference type="SUPFAM" id="SSF52540">
    <property type="entry name" value="P-loop containing nucleoside triphosphate hydrolases"/>
    <property type="match status" value="1"/>
</dbReference>
<evidence type="ECO:0000256" key="1">
    <source>
        <dbReference type="ARBA" id="ARBA00022741"/>
    </source>
</evidence>
<evidence type="ECO:0000256" key="2">
    <source>
        <dbReference type="ARBA" id="ARBA00022840"/>
    </source>
</evidence>
<dbReference type="OrthoDB" id="9805601at2"/>
<keyword evidence="5" id="KW-1185">Reference proteome</keyword>
<dbReference type="Pfam" id="PF00005">
    <property type="entry name" value="ABC_tran"/>
    <property type="match status" value="1"/>
</dbReference>
<dbReference type="PANTHER" id="PTHR42794">
    <property type="entry name" value="HEMIN IMPORT ATP-BINDING PROTEIN HMUV"/>
    <property type="match status" value="1"/>
</dbReference>
<dbReference type="InterPro" id="IPR003439">
    <property type="entry name" value="ABC_transporter-like_ATP-bd"/>
</dbReference>
<dbReference type="InterPro" id="IPR027417">
    <property type="entry name" value="P-loop_NTPase"/>
</dbReference>
<comment type="caution">
    <text evidence="4">The sequence shown here is derived from an EMBL/GenBank/DDBJ whole genome shotgun (WGS) entry which is preliminary data.</text>
</comment>
<sequence>MSSEPLLRIRDLQVEAGGLPRVHGVSLDVGEGCFHGLLGPNGAGKTTVLRVLYRAARARAGTIALAGRPMRDWTPRDWARATGALVQESGLLSGLSVRDVVEIGLARSGLPPEACAARIDEALALVGLAERQDQDASTLSGGEQQRTHMAQLLARDPALYILDEPTNHLDLHYQLVLLDEVKRRGRTVLATFHDLAMAARYCDSVTVMADGRSVASGAPGATLTPELLRRVYSVEAQLDGALLRLDGPVRRDPR</sequence>
<evidence type="ECO:0000313" key="4">
    <source>
        <dbReference type="EMBL" id="EYD72566.1"/>
    </source>
</evidence>
<dbReference type="PATRIC" id="fig|1122180.6.peg.1352"/>